<dbReference type="FunFam" id="3.40.50.300:FF:000692">
    <property type="entry name" value="Guanine nucleotide-binding protein subunit alpha"/>
    <property type="match status" value="1"/>
</dbReference>
<dbReference type="SMART" id="SM00275">
    <property type="entry name" value="G_alpha"/>
    <property type="match status" value="1"/>
</dbReference>
<dbReference type="WBParaSite" id="TCONS_00000792.p1">
    <property type="protein sequence ID" value="TCONS_00000792.p1"/>
    <property type="gene ID" value="XLOC_000760"/>
</dbReference>
<keyword evidence="6" id="KW-0564">Palmitate</keyword>
<dbReference type="WBParaSite" id="SSTP_0001276500.1">
    <property type="protein sequence ID" value="SSTP_0001276500.1"/>
    <property type="gene ID" value="SSTP_0001276500"/>
</dbReference>
<evidence type="ECO:0000256" key="8">
    <source>
        <dbReference type="ARBA" id="ARBA00023288"/>
    </source>
</evidence>
<dbReference type="GO" id="GO:0001664">
    <property type="term" value="F:G protein-coupled receptor binding"/>
    <property type="evidence" value="ECO:0007669"/>
    <property type="project" value="TreeGrafter"/>
</dbReference>
<keyword evidence="2" id="KW-0519">Myristate</keyword>
<evidence type="ECO:0000256" key="2">
    <source>
        <dbReference type="ARBA" id="ARBA00022707"/>
    </source>
</evidence>
<feature type="binding site" evidence="9">
    <location>
        <begin position="183"/>
        <end position="184"/>
    </location>
    <ligand>
        <name>GTP</name>
        <dbReference type="ChEBI" id="CHEBI:37565"/>
    </ligand>
</feature>
<evidence type="ECO:0000256" key="3">
    <source>
        <dbReference type="ARBA" id="ARBA00022723"/>
    </source>
</evidence>
<feature type="binding site" evidence="10">
    <location>
        <position position="81"/>
    </location>
    <ligand>
        <name>Mg(2+)</name>
        <dbReference type="ChEBI" id="CHEBI:18420"/>
    </ligand>
</feature>
<dbReference type="STRING" id="6248.A0A0K0ETI9"/>
<evidence type="ECO:0000313" key="14">
    <source>
        <dbReference type="WBParaSite" id="TCONS_00000792.p1"/>
    </source>
</evidence>
<dbReference type="Pfam" id="PF00503">
    <property type="entry name" value="G-alpha"/>
    <property type="match status" value="1"/>
</dbReference>
<dbReference type="PANTHER" id="PTHR10218">
    <property type="entry name" value="GTP-BINDING PROTEIN ALPHA SUBUNIT"/>
    <property type="match status" value="1"/>
</dbReference>
<dbReference type="GO" id="GO:0003924">
    <property type="term" value="F:GTPase activity"/>
    <property type="evidence" value="ECO:0007669"/>
    <property type="project" value="InterPro"/>
</dbReference>
<keyword evidence="5 9" id="KW-0342">GTP-binding</keyword>
<keyword evidence="7" id="KW-0807">Transducer</keyword>
<dbReference type="PANTHER" id="PTHR10218:SF210">
    <property type="entry name" value="GUANINE NUCLEOTIDE-BINDING PROTEIN ALPHA-13 SUBUNIT"/>
    <property type="match status" value="1"/>
</dbReference>
<keyword evidence="3 10" id="KW-0479">Metal-binding</keyword>
<evidence type="ECO:0000256" key="10">
    <source>
        <dbReference type="PIRSR" id="PIRSR601019-2"/>
    </source>
</evidence>
<accession>A0A0K0ETI9</accession>
<dbReference type="SUPFAM" id="SSF47895">
    <property type="entry name" value="Transducin (alpha subunit), insertion domain"/>
    <property type="match status" value="1"/>
</dbReference>
<keyword evidence="4 9" id="KW-0547">Nucleotide-binding</keyword>
<dbReference type="GO" id="GO:0005737">
    <property type="term" value="C:cytoplasm"/>
    <property type="evidence" value="ECO:0007669"/>
    <property type="project" value="TreeGrafter"/>
</dbReference>
<evidence type="ECO:0000313" key="12">
    <source>
        <dbReference type="Proteomes" id="UP000035681"/>
    </source>
</evidence>
<dbReference type="GO" id="GO:0031683">
    <property type="term" value="F:G-protein beta/gamma-subunit complex binding"/>
    <property type="evidence" value="ECO:0007669"/>
    <property type="project" value="InterPro"/>
</dbReference>
<dbReference type="Gene3D" id="1.10.400.10">
    <property type="entry name" value="GI Alpha 1, domain 2-like"/>
    <property type="match status" value="1"/>
</dbReference>
<keyword evidence="10" id="KW-0460">Magnesium</keyword>
<evidence type="ECO:0000256" key="9">
    <source>
        <dbReference type="PIRSR" id="PIRSR601019-1"/>
    </source>
</evidence>
<evidence type="ECO:0000313" key="13">
    <source>
        <dbReference type="WBParaSite" id="SSTP_0001276500.1"/>
    </source>
</evidence>
<dbReference type="InterPro" id="IPR011025">
    <property type="entry name" value="GproteinA_insert"/>
</dbReference>
<dbReference type="GO" id="GO:0005834">
    <property type="term" value="C:heterotrimeric G-protein complex"/>
    <property type="evidence" value="ECO:0007669"/>
    <property type="project" value="TreeGrafter"/>
</dbReference>
<dbReference type="GO" id="GO:0005525">
    <property type="term" value="F:GTP binding"/>
    <property type="evidence" value="ECO:0007669"/>
    <property type="project" value="UniProtKB-KW"/>
</dbReference>
<evidence type="ECO:0000256" key="1">
    <source>
        <dbReference type="ARBA" id="ARBA00011356"/>
    </source>
</evidence>
<feature type="binding site" evidence="9">
    <location>
        <begin position="77"/>
        <end position="82"/>
    </location>
    <ligand>
        <name>GTP</name>
        <dbReference type="ChEBI" id="CHEBI:37565"/>
    </ligand>
</feature>
<dbReference type="GO" id="GO:0046872">
    <property type="term" value="F:metal ion binding"/>
    <property type="evidence" value="ECO:0007669"/>
    <property type="project" value="UniProtKB-KW"/>
</dbReference>
<evidence type="ECO:0000256" key="6">
    <source>
        <dbReference type="ARBA" id="ARBA00023139"/>
    </source>
</evidence>
<dbReference type="InterPro" id="IPR027417">
    <property type="entry name" value="P-loop_NTPase"/>
</dbReference>
<organism evidence="13">
    <name type="scientific">Strongyloides stercoralis</name>
    <name type="common">Threadworm</name>
    <dbReference type="NCBI Taxonomy" id="6248"/>
    <lineage>
        <taxon>Eukaryota</taxon>
        <taxon>Metazoa</taxon>
        <taxon>Ecdysozoa</taxon>
        <taxon>Nematoda</taxon>
        <taxon>Chromadorea</taxon>
        <taxon>Rhabditida</taxon>
        <taxon>Tylenchina</taxon>
        <taxon>Panagrolaimomorpha</taxon>
        <taxon>Strongyloidoidea</taxon>
        <taxon>Strongyloididae</taxon>
        <taxon>Strongyloides</taxon>
    </lineage>
</organism>
<proteinExistence type="predicted"/>
<feature type="binding site" evidence="10">
    <location>
        <position position="214"/>
    </location>
    <ligand>
        <name>Mg(2+)</name>
        <dbReference type="ChEBI" id="CHEBI:18420"/>
    </ligand>
</feature>
<evidence type="ECO:0000256" key="5">
    <source>
        <dbReference type="ARBA" id="ARBA00023134"/>
    </source>
</evidence>
<dbReference type="Gene3D" id="3.40.50.300">
    <property type="entry name" value="P-loop containing nucleotide triphosphate hydrolases"/>
    <property type="match status" value="1"/>
</dbReference>
<protein>
    <submittedName>
        <fullName evidence="14">G-protein alpha subunit</fullName>
    </submittedName>
    <submittedName>
        <fullName evidence="13">Guanine nucleotide-binding protein G(K) subunit alpha</fullName>
    </submittedName>
</protein>
<dbReference type="InterPro" id="IPR001019">
    <property type="entry name" value="Gprotein_alpha_su"/>
</dbReference>
<dbReference type="PROSITE" id="PS51882">
    <property type="entry name" value="G_ALPHA"/>
    <property type="match status" value="1"/>
</dbReference>
<dbReference type="AlphaFoldDB" id="A0A0K0ETI9"/>
<sequence length="378" mass="43579">MGNICGIYKSNKTSPEPVPLEANINGRNEKNDDEIKKSEERGNENSEIEVKGILKNKTKNDEESDGVLRILLLGAPESGKSTLMEQIRLLYKQDFKDTELLHRKAFIYNNIVDSMKQILLYMKKQSFCLENEPNESKADFILNGFENIYGPFNEREIDAIKSLWGDKNVQEVYKRRGQFNLNDSAGYFFEGLDRINQPNFVPVPEDLIRAYVPTLGVDNLIFTVKNKSYQIIEYGGTKLDVKLIEDLYDGINCVFFVVAISEYDQFLPNDTENSKLQNALKILDKCCNHCRDLNVPLYVFLNETDVFVEKLEVSPLSLYFDDYTGLSSKDALLFIHELIEERCSMHGLKDLHHETLCCCIKIEETGKMLEKIFKRLKK</sequence>
<comment type="subunit">
    <text evidence="1">G proteins are composed of 3 units; alpha, beta and gamma. The alpha chain contains the guanine nucleotide binding site.</text>
</comment>
<keyword evidence="12" id="KW-1185">Reference proteome</keyword>
<keyword evidence="8" id="KW-0449">Lipoprotein</keyword>
<name>A0A0K0ETI9_STRER</name>
<dbReference type="SUPFAM" id="SSF52540">
    <property type="entry name" value="P-loop containing nucleoside triphosphate hydrolases"/>
    <property type="match status" value="1"/>
</dbReference>
<dbReference type="PRINTS" id="PR00318">
    <property type="entry name" value="GPROTEINA"/>
</dbReference>
<dbReference type="GO" id="GO:0007188">
    <property type="term" value="P:adenylate cyclase-modulating G protein-coupled receptor signaling pathway"/>
    <property type="evidence" value="ECO:0007669"/>
    <property type="project" value="TreeGrafter"/>
</dbReference>
<evidence type="ECO:0000256" key="4">
    <source>
        <dbReference type="ARBA" id="ARBA00022741"/>
    </source>
</evidence>
<evidence type="ECO:0000256" key="7">
    <source>
        <dbReference type="ARBA" id="ARBA00023224"/>
    </source>
</evidence>
<evidence type="ECO:0000256" key="11">
    <source>
        <dbReference type="SAM" id="MobiDB-lite"/>
    </source>
</evidence>
<feature type="region of interest" description="Disordered" evidence="11">
    <location>
        <begin position="1"/>
        <end position="44"/>
    </location>
</feature>
<feature type="compositionally biased region" description="Basic and acidic residues" evidence="11">
    <location>
        <begin position="27"/>
        <end position="44"/>
    </location>
</feature>
<reference evidence="13" key="1">
    <citation type="submission" date="2015-08" db="UniProtKB">
        <authorList>
            <consortium name="WormBaseParasite"/>
        </authorList>
    </citation>
    <scope>IDENTIFICATION</scope>
</reference>
<feature type="binding site" evidence="9">
    <location>
        <begin position="302"/>
        <end position="305"/>
    </location>
    <ligand>
        <name>GTP</name>
        <dbReference type="ChEBI" id="CHEBI:37565"/>
    </ligand>
</feature>
<dbReference type="Proteomes" id="UP000035681">
    <property type="component" value="Unplaced"/>
</dbReference>